<dbReference type="Gene3D" id="2.60.40.640">
    <property type="match status" value="1"/>
</dbReference>
<protein>
    <recommendedName>
        <fullName evidence="3">Arrestin-like N-terminal domain-containing protein</fullName>
    </recommendedName>
</protein>
<organism evidence="1 2">
    <name type="scientific">Lentinus tigrinus ALCF2SS1-6</name>
    <dbReference type="NCBI Taxonomy" id="1328759"/>
    <lineage>
        <taxon>Eukaryota</taxon>
        <taxon>Fungi</taxon>
        <taxon>Dikarya</taxon>
        <taxon>Basidiomycota</taxon>
        <taxon>Agaricomycotina</taxon>
        <taxon>Agaricomycetes</taxon>
        <taxon>Polyporales</taxon>
        <taxon>Polyporaceae</taxon>
        <taxon>Lentinus</taxon>
    </lineage>
</organism>
<dbReference type="SUPFAM" id="SSF81296">
    <property type="entry name" value="E set domains"/>
    <property type="match status" value="1"/>
</dbReference>
<accession>A0A5C2RWN0</accession>
<evidence type="ECO:0000313" key="1">
    <source>
        <dbReference type="EMBL" id="RPD55390.1"/>
    </source>
</evidence>
<dbReference type="EMBL" id="ML122296">
    <property type="protein sequence ID" value="RPD55390.1"/>
    <property type="molecule type" value="Genomic_DNA"/>
</dbReference>
<gene>
    <name evidence="1" type="ORF">L227DRAFT_510130</name>
</gene>
<keyword evidence="2" id="KW-1185">Reference proteome</keyword>
<reference evidence="1" key="1">
    <citation type="journal article" date="2018" name="Genome Biol. Evol.">
        <title>Genomics and development of Lentinus tigrinus, a white-rot wood-decaying mushroom with dimorphic fruiting bodies.</title>
        <authorList>
            <person name="Wu B."/>
            <person name="Xu Z."/>
            <person name="Knudson A."/>
            <person name="Carlson A."/>
            <person name="Chen N."/>
            <person name="Kovaka S."/>
            <person name="LaButti K."/>
            <person name="Lipzen A."/>
            <person name="Pennachio C."/>
            <person name="Riley R."/>
            <person name="Schakwitz W."/>
            <person name="Umezawa K."/>
            <person name="Ohm R.A."/>
            <person name="Grigoriev I.V."/>
            <person name="Nagy L.G."/>
            <person name="Gibbons J."/>
            <person name="Hibbett D."/>
        </authorList>
    </citation>
    <scope>NUCLEOTIDE SEQUENCE [LARGE SCALE GENOMIC DNA]</scope>
    <source>
        <strain evidence="1">ALCF2SS1-6</strain>
    </source>
</reference>
<dbReference type="STRING" id="1328759.A0A5C2RWN0"/>
<dbReference type="AlphaFoldDB" id="A0A5C2RWN0"/>
<dbReference type="InterPro" id="IPR014756">
    <property type="entry name" value="Ig_E-set"/>
</dbReference>
<sequence>MPSAIQVVLPRTTYCSGSSVEGEVRLNFRHLQENRFERVQVTLRGRALVCEDEDSTERETVPLAELSRVLWTYGSQYPPPDSDILRLFFSFQLPDDIPPSFLDSGSGGASAVLYSITTTGVRPGALAKPWKQYTPIMVVSRDEASSILTQPLHSPDFTWRTEHKEKKVRKGLWGDYATVKIEVCLRLR</sequence>
<proteinExistence type="predicted"/>
<name>A0A5C2RWN0_9APHY</name>
<evidence type="ECO:0008006" key="3">
    <source>
        <dbReference type="Google" id="ProtNLM"/>
    </source>
</evidence>
<evidence type="ECO:0000313" key="2">
    <source>
        <dbReference type="Proteomes" id="UP000313359"/>
    </source>
</evidence>
<dbReference type="InterPro" id="IPR014752">
    <property type="entry name" value="Arrestin-like_C"/>
</dbReference>
<dbReference type="OrthoDB" id="2742096at2759"/>
<dbReference type="Proteomes" id="UP000313359">
    <property type="component" value="Unassembled WGS sequence"/>
</dbReference>